<dbReference type="Gene3D" id="3.40.50.720">
    <property type="entry name" value="NAD(P)-binding Rossmann-like Domain"/>
    <property type="match status" value="1"/>
</dbReference>
<comment type="caution">
    <text evidence="2">The sequence shown here is derived from an EMBL/GenBank/DDBJ whole genome shotgun (WGS) entry which is preliminary data.</text>
</comment>
<evidence type="ECO:0000256" key="1">
    <source>
        <dbReference type="ARBA" id="ARBA00006484"/>
    </source>
</evidence>
<dbReference type="InterPro" id="IPR020904">
    <property type="entry name" value="Sc_DH/Rdtase_CS"/>
</dbReference>
<dbReference type="PANTHER" id="PTHR42760">
    <property type="entry name" value="SHORT-CHAIN DEHYDROGENASES/REDUCTASES FAMILY MEMBER"/>
    <property type="match status" value="1"/>
</dbReference>
<dbReference type="InterPro" id="IPR036291">
    <property type="entry name" value="NAD(P)-bd_dom_sf"/>
</dbReference>
<dbReference type="Pfam" id="PF13561">
    <property type="entry name" value="adh_short_C2"/>
    <property type="match status" value="1"/>
</dbReference>
<name>A0A8J2Z8K1_9PROT</name>
<dbReference type="PRINTS" id="PR00081">
    <property type="entry name" value="GDHRDH"/>
</dbReference>
<protein>
    <submittedName>
        <fullName evidence="2">3-hydroxyacyl-CoA dehydrogenase</fullName>
    </submittedName>
</protein>
<dbReference type="GO" id="GO:0016616">
    <property type="term" value="F:oxidoreductase activity, acting on the CH-OH group of donors, NAD or NADP as acceptor"/>
    <property type="evidence" value="ECO:0007669"/>
    <property type="project" value="TreeGrafter"/>
</dbReference>
<dbReference type="FunFam" id="3.40.50.720:FF:000084">
    <property type="entry name" value="Short-chain dehydrogenase reductase"/>
    <property type="match status" value="1"/>
</dbReference>
<dbReference type="CDD" id="cd05233">
    <property type="entry name" value="SDR_c"/>
    <property type="match status" value="1"/>
</dbReference>
<dbReference type="AlphaFoldDB" id="A0A8J2Z8K1"/>
<proteinExistence type="inferred from homology"/>
<gene>
    <name evidence="2" type="ORF">GCM10010964_05820</name>
</gene>
<accession>A0A8J2Z8K1</accession>
<dbReference type="SUPFAM" id="SSF51735">
    <property type="entry name" value="NAD(P)-binding Rossmann-fold domains"/>
    <property type="match status" value="1"/>
</dbReference>
<dbReference type="PRINTS" id="PR00080">
    <property type="entry name" value="SDRFAMILY"/>
</dbReference>
<evidence type="ECO:0000313" key="3">
    <source>
        <dbReference type="Proteomes" id="UP000597507"/>
    </source>
</evidence>
<organism evidence="2 3">
    <name type="scientific">Caldovatus sediminis</name>
    <dbReference type="NCBI Taxonomy" id="2041189"/>
    <lineage>
        <taxon>Bacteria</taxon>
        <taxon>Pseudomonadati</taxon>
        <taxon>Pseudomonadota</taxon>
        <taxon>Alphaproteobacteria</taxon>
        <taxon>Acetobacterales</taxon>
        <taxon>Roseomonadaceae</taxon>
        <taxon>Caldovatus</taxon>
    </lineage>
</organism>
<dbReference type="InterPro" id="IPR002347">
    <property type="entry name" value="SDR_fam"/>
</dbReference>
<sequence length="247" mass="24729">MSAGGGPGGAARLAVVTGGTRGIGRACAARLAREGYAVIAAARREPREALPPGVAFAALDVADPAAVRRLFDDLAARFGAVHALVAAAGTAGADPPEEDRAEAHWRAVLGSNLDGAWRCALAAAPAMPDGEGRIVTIASVLGLRAVPDQIAYTAAKHGVIGLTRALALRLAPRRITVNALCPGWVATEMAAARWRELGMDAAAAAAATPTGRITTAEEVAAALAWLVSPAAGNVTGQAIALDGGASL</sequence>
<reference evidence="2 3" key="1">
    <citation type="journal article" date="2014" name="Int. J. Syst. Evol. Microbiol.">
        <title>Complete genome sequence of Corynebacterium casei LMG S-19264T (=DSM 44701T), isolated from a smear-ripened cheese.</title>
        <authorList>
            <consortium name="US DOE Joint Genome Institute (JGI-PGF)"/>
            <person name="Walter F."/>
            <person name="Albersmeier A."/>
            <person name="Kalinowski J."/>
            <person name="Ruckert C."/>
        </authorList>
    </citation>
    <scope>NUCLEOTIDE SEQUENCE [LARGE SCALE GENOMIC DNA]</scope>
    <source>
        <strain evidence="2 3">CGMCC 1.16330</strain>
    </source>
</reference>
<dbReference type="PANTHER" id="PTHR42760:SF40">
    <property type="entry name" value="3-OXOACYL-[ACYL-CARRIER-PROTEIN] REDUCTASE, CHLOROPLASTIC"/>
    <property type="match status" value="1"/>
</dbReference>
<dbReference type="PROSITE" id="PS00061">
    <property type="entry name" value="ADH_SHORT"/>
    <property type="match status" value="1"/>
</dbReference>
<evidence type="ECO:0000313" key="2">
    <source>
        <dbReference type="EMBL" id="GGG20431.1"/>
    </source>
</evidence>
<dbReference type="GO" id="GO:0030497">
    <property type="term" value="P:fatty acid elongation"/>
    <property type="evidence" value="ECO:0007669"/>
    <property type="project" value="TreeGrafter"/>
</dbReference>
<dbReference type="EMBL" id="BMKS01000002">
    <property type="protein sequence ID" value="GGG20431.1"/>
    <property type="molecule type" value="Genomic_DNA"/>
</dbReference>
<comment type="similarity">
    <text evidence="1">Belongs to the short-chain dehydrogenases/reductases (SDR) family.</text>
</comment>
<keyword evidence="3" id="KW-1185">Reference proteome</keyword>
<dbReference type="Proteomes" id="UP000597507">
    <property type="component" value="Unassembled WGS sequence"/>
</dbReference>
<dbReference type="RefSeq" id="WP_229677769.1">
    <property type="nucleotide sequence ID" value="NZ_BMKS01000002.1"/>
</dbReference>